<name>A0A6J4JDD2_9SPHI</name>
<feature type="compositionally biased region" description="Basic residues" evidence="1">
    <location>
        <begin position="25"/>
        <end position="36"/>
    </location>
</feature>
<dbReference type="AlphaFoldDB" id="A0A6J4JDD2"/>
<evidence type="ECO:0000256" key="1">
    <source>
        <dbReference type="SAM" id="MobiDB-lite"/>
    </source>
</evidence>
<feature type="non-terminal residue" evidence="2">
    <location>
        <position position="158"/>
    </location>
</feature>
<evidence type="ECO:0000313" key="2">
    <source>
        <dbReference type="EMBL" id="CAA9274406.1"/>
    </source>
</evidence>
<proteinExistence type="predicted"/>
<protein>
    <submittedName>
        <fullName evidence="2">Uncharacterized protein</fullName>
    </submittedName>
</protein>
<reference evidence="2" key="1">
    <citation type="submission" date="2020-02" db="EMBL/GenBank/DDBJ databases">
        <authorList>
            <person name="Meier V. D."/>
        </authorList>
    </citation>
    <scope>NUCLEOTIDE SEQUENCE</scope>
    <source>
        <strain evidence="2">AVDCRST_MAG56</strain>
    </source>
</reference>
<dbReference type="EMBL" id="CADCTQ010000275">
    <property type="protein sequence ID" value="CAA9274406.1"/>
    <property type="molecule type" value="Genomic_DNA"/>
</dbReference>
<feature type="compositionally biased region" description="Basic residues" evidence="1">
    <location>
        <begin position="1"/>
        <end position="13"/>
    </location>
</feature>
<organism evidence="2">
    <name type="scientific">uncultured Cytophagales bacterium</name>
    <dbReference type="NCBI Taxonomy" id="158755"/>
    <lineage>
        <taxon>Bacteria</taxon>
        <taxon>Pseudomonadati</taxon>
        <taxon>Bacteroidota</taxon>
        <taxon>Sphingobacteriia</taxon>
        <taxon>Sphingobacteriales</taxon>
        <taxon>environmental samples</taxon>
    </lineage>
</organism>
<feature type="non-terminal residue" evidence="2">
    <location>
        <position position="1"/>
    </location>
</feature>
<gene>
    <name evidence="2" type="ORF">AVDCRST_MAG56-3241</name>
</gene>
<feature type="compositionally biased region" description="Basic residues" evidence="1">
    <location>
        <begin position="69"/>
        <end position="132"/>
    </location>
</feature>
<accession>A0A6J4JDD2</accession>
<feature type="region of interest" description="Disordered" evidence="1">
    <location>
        <begin position="1"/>
        <end position="158"/>
    </location>
</feature>
<sequence length="158" mass="18224">GNRHSIRTRRRNQPGRAGQQDHRPHLQRRGRLGQRLRHGDFGPVARTRTAVPGMVCLEGKLRPRPGAVRARRRTHLGRQPHRPARHPQGRRRQPAHPLRRRGGRPRQGRAVCARKGRCRAHAPHRLRPRRGHVGPDRTADPGPTVGQRHPRDRLRLRV</sequence>